<keyword evidence="3" id="KW-1185">Reference proteome</keyword>
<organism evidence="1 4">
    <name type="scientific">Acinetobacter wanghuae</name>
    <dbReference type="NCBI Taxonomy" id="2662362"/>
    <lineage>
        <taxon>Bacteria</taxon>
        <taxon>Pseudomonadati</taxon>
        <taxon>Pseudomonadota</taxon>
        <taxon>Gammaproteobacteria</taxon>
        <taxon>Moraxellales</taxon>
        <taxon>Moraxellaceae</taxon>
        <taxon>Acinetobacter</taxon>
    </lineage>
</organism>
<evidence type="ECO:0000313" key="3">
    <source>
        <dbReference type="Proteomes" id="UP000327478"/>
    </source>
</evidence>
<name>A0A5Q0P3K1_9GAMM</name>
<dbReference type="EMBL" id="WITK01000004">
    <property type="protein sequence ID" value="MQW91627.1"/>
    <property type="molecule type" value="Genomic_DNA"/>
</dbReference>
<dbReference type="RefSeq" id="WP_153371374.1">
    <property type="nucleotide sequence ID" value="NZ_CP045650.1"/>
</dbReference>
<dbReference type="EMBL" id="CP045650">
    <property type="protein sequence ID" value="QGA10980.1"/>
    <property type="molecule type" value="Genomic_DNA"/>
</dbReference>
<proteinExistence type="predicted"/>
<dbReference type="Pfam" id="PF19742">
    <property type="entry name" value="DUF6231"/>
    <property type="match status" value="1"/>
</dbReference>
<protein>
    <submittedName>
        <fullName evidence="1">Uncharacterized protein</fullName>
    </submittedName>
</protein>
<dbReference type="Proteomes" id="UP000480556">
    <property type="component" value="Unassembled WGS sequence"/>
</dbReference>
<dbReference type="InterPro" id="IPR046199">
    <property type="entry name" value="DUF6231"/>
</dbReference>
<evidence type="ECO:0000313" key="1">
    <source>
        <dbReference type="EMBL" id="MQW91627.1"/>
    </source>
</evidence>
<reference evidence="3 4" key="1">
    <citation type="submission" date="2019-10" db="EMBL/GenBank/DDBJ databases">
        <authorList>
            <person name="Dong K."/>
        </authorList>
    </citation>
    <scope>NUCLEOTIDE SEQUENCE [LARGE SCALE GENOMIC DNA]</scope>
    <source>
        <strain evidence="2">Dk386</strain>
        <strain evidence="3">dk386</strain>
        <strain evidence="4">dk771</strain>
        <strain evidence="1">Dk771</strain>
    </source>
</reference>
<dbReference type="AlphaFoldDB" id="A0A5Q0P3K1"/>
<dbReference type="Proteomes" id="UP000327478">
    <property type="component" value="Chromosome"/>
</dbReference>
<evidence type="ECO:0000313" key="2">
    <source>
        <dbReference type="EMBL" id="QGA10980.1"/>
    </source>
</evidence>
<evidence type="ECO:0000313" key="4">
    <source>
        <dbReference type="Proteomes" id="UP000480556"/>
    </source>
</evidence>
<gene>
    <name evidence="2" type="ORF">GFH30_06060</name>
    <name evidence="1" type="ORF">GHJ48_04315</name>
</gene>
<sequence length="156" mass="18462">MAEQNVITSMLDDFAQEQPIHTAICIGQDLTQVQCHQSILWHHFSVSAFLNLPFQQRYDMGVVMLDSSEMQDLDTQKMSQILVKLRDLFAKRLVVVSRLQDEKLLRALGFTQLIDKTTHEADFALWQFNILTYKHVPDWFNSKFWANPENWDKFRW</sequence>
<accession>A0A5Q0P3K1</accession>